<dbReference type="AlphaFoldDB" id="H2J4Y8"/>
<evidence type="ECO:0000256" key="1">
    <source>
        <dbReference type="SAM" id="SignalP"/>
    </source>
</evidence>
<dbReference type="KEGG" id="mpz:Marpi_1616"/>
<evidence type="ECO:0000313" key="2">
    <source>
        <dbReference type="EMBL" id="AEX86005.1"/>
    </source>
</evidence>
<gene>
    <name evidence="2" type="ordered locus">Marpi_1616</name>
</gene>
<keyword evidence="3" id="KW-1185">Reference proteome</keyword>
<dbReference type="HOGENOM" id="CLU_212129_0_0_0"/>
<name>H2J4Y8_MARPK</name>
<reference evidence="2 3" key="1">
    <citation type="journal article" date="2012" name="J. Bacteriol.">
        <title>Complete Genome Sequence of the Thermophilic, Piezophilic, Heterotrophic Bacterium Marinitoga piezophila KA3.</title>
        <authorList>
            <person name="Lucas S."/>
            <person name="Han J."/>
            <person name="Lapidus A."/>
            <person name="Cheng J.F."/>
            <person name="Goodwin L.A."/>
            <person name="Pitluck S."/>
            <person name="Peters L."/>
            <person name="Mikhailova N."/>
            <person name="Teshima H."/>
            <person name="Detter J.C."/>
            <person name="Han C."/>
            <person name="Tapia R."/>
            <person name="Land M."/>
            <person name="Hauser L."/>
            <person name="Kyrpides N.C."/>
            <person name="Ivanova N."/>
            <person name="Pagani I."/>
            <person name="Vannier P."/>
            <person name="Oger P."/>
            <person name="Bartlett D.H."/>
            <person name="Noll K.M."/>
            <person name="Woyke T."/>
            <person name="Jebbar M."/>
        </authorList>
    </citation>
    <scope>NUCLEOTIDE SEQUENCE [LARGE SCALE GENOMIC DNA]</scope>
    <source>
        <strain evidence="3">DSM 14283 / JCM 11233 / KA3</strain>
    </source>
</reference>
<dbReference type="Proteomes" id="UP000007161">
    <property type="component" value="Chromosome"/>
</dbReference>
<reference evidence="3" key="2">
    <citation type="submission" date="2012-01" db="EMBL/GenBank/DDBJ databases">
        <title>Complete sequence of chromosome of Marinitoga piezophila KA3.</title>
        <authorList>
            <person name="Lucas S."/>
            <person name="Han J."/>
            <person name="Lapidus A."/>
            <person name="Cheng J.-F."/>
            <person name="Goodwin L."/>
            <person name="Pitluck S."/>
            <person name="Peters L."/>
            <person name="Mikhailova N."/>
            <person name="Teshima H."/>
            <person name="Detter J.C."/>
            <person name="Han C."/>
            <person name="Tapia R."/>
            <person name="Land M."/>
            <person name="Hauser L."/>
            <person name="Kyrpides N."/>
            <person name="Ivanova N."/>
            <person name="Pagani I."/>
            <person name="Jebbar M."/>
            <person name="Vannier P."/>
            <person name="Oger P."/>
            <person name="Cario A."/>
            <person name="Bartlett D."/>
            <person name="Noll K.M."/>
            <person name="Woyke T."/>
        </authorList>
    </citation>
    <scope>NUCLEOTIDE SEQUENCE [LARGE SCALE GENOMIC DNA]</scope>
    <source>
        <strain evidence="3">DSM 14283 / JCM 11233 / KA3</strain>
    </source>
</reference>
<organism evidence="2 3">
    <name type="scientific">Marinitoga piezophila (strain DSM 14283 / JCM 11233 / KA3)</name>
    <dbReference type="NCBI Taxonomy" id="443254"/>
    <lineage>
        <taxon>Bacteria</taxon>
        <taxon>Thermotogati</taxon>
        <taxon>Thermotogota</taxon>
        <taxon>Thermotogae</taxon>
        <taxon>Petrotogales</taxon>
        <taxon>Petrotogaceae</taxon>
        <taxon>Marinitoga</taxon>
    </lineage>
</organism>
<dbReference type="EMBL" id="CP003257">
    <property type="protein sequence ID" value="AEX86005.1"/>
    <property type="molecule type" value="Genomic_DNA"/>
</dbReference>
<proteinExistence type="predicted"/>
<feature type="chain" id="PRO_5003562969" evidence="1">
    <location>
        <begin position="22"/>
        <end position="43"/>
    </location>
</feature>
<feature type="signal peptide" evidence="1">
    <location>
        <begin position="1"/>
        <end position="21"/>
    </location>
</feature>
<evidence type="ECO:0000313" key="3">
    <source>
        <dbReference type="Proteomes" id="UP000007161"/>
    </source>
</evidence>
<protein>
    <submittedName>
        <fullName evidence="2">Uncharacterized protein</fullName>
    </submittedName>
</protein>
<dbReference type="STRING" id="443254.Marpi_1616"/>
<accession>H2J4Y8</accession>
<sequence length="43" mass="4919">MKKIITLFVILLLMSANIVFAGDNDDEYKTDSINPQIQIEFSE</sequence>
<keyword evidence="1" id="KW-0732">Signal</keyword>